<name>A0A3N6NRX1_9CYAN</name>
<dbReference type="Proteomes" id="UP000269154">
    <property type="component" value="Unassembled WGS sequence"/>
</dbReference>
<organism evidence="1 2">
    <name type="scientific">Okeania hirsuta</name>
    <dbReference type="NCBI Taxonomy" id="1458930"/>
    <lineage>
        <taxon>Bacteria</taxon>
        <taxon>Bacillati</taxon>
        <taxon>Cyanobacteriota</taxon>
        <taxon>Cyanophyceae</taxon>
        <taxon>Oscillatoriophycideae</taxon>
        <taxon>Oscillatoriales</taxon>
        <taxon>Microcoleaceae</taxon>
        <taxon>Okeania</taxon>
    </lineage>
</organism>
<reference evidence="1 2" key="1">
    <citation type="journal article" date="2018" name="ACS Chem. Biol.">
        <title>Ketoreductase domain dysfunction expands chemodiversity: malyngamide biosynthesis in the cyanobacterium Okeania hirsuta.</title>
        <authorList>
            <person name="Moss N.A."/>
            <person name="Leao T."/>
            <person name="Rankin M."/>
            <person name="McCullough T.M."/>
            <person name="Qu P."/>
            <person name="Korobeynikov A."/>
            <person name="Smith J.L."/>
            <person name="Gerwick L."/>
            <person name="Gerwick W.H."/>
        </authorList>
    </citation>
    <scope>NUCLEOTIDE SEQUENCE [LARGE SCALE GENOMIC DNA]</scope>
    <source>
        <strain evidence="1 2">PAB10Feb10-1</strain>
    </source>
</reference>
<proteinExistence type="predicted"/>
<gene>
    <name evidence="1" type="ORF">D5R40_23255</name>
</gene>
<dbReference type="OrthoDB" id="453059at2"/>
<sequence length="193" mass="22765">MKIKTQLHTEAVKIALLSLSEMELYNTIHNWLERISQKDWEAELLDEMQFALGYELESGETLQSYRSWDELMYCEPDCEDVYLIAPSPLKLHRYIEQMDSHSFYHNIIYIAGKAYSEGEMGYPPNAFCDGYQFMENLVASLRKNQPCQEKNYPSEIFRIVNQTPNNEQFFQVSEHWRTYNGDQVTDFVLLTSN</sequence>
<comment type="caution">
    <text evidence="1">The sequence shown here is derived from an EMBL/GenBank/DDBJ whole genome shotgun (WGS) entry which is preliminary data.</text>
</comment>
<dbReference type="RefSeq" id="WP_124144384.1">
    <property type="nucleotide sequence ID" value="NZ_CAWOKI010000015.1"/>
</dbReference>
<evidence type="ECO:0000313" key="1">
    <source>
        <dbReference type="EMBL" id="RQH31348.1"/>
    </source>
</evidence>
<evidence type="ECO:0000313" key="2">
    <source>
        <dbReference type="Proteomes" id="UP000269154"/>
    </source>
</evidence>
<protein>
    <submittedName>
        <fullName evidence="1">Uncharacterized protein</fullName>
    </submittedName>
</protein>
<dbReference type="EMBL" id="RCBY01000167">
    <property type="protein sequence ID" value="RQH31348.1"/>
    <property type="molecule type" value="Genomic_DNA"/>
</dbReference>
<accession>A0A3N6NRX1</accession>
<dbReference type="AlphaFoldDB" id="A0A3N6NRX1"/>
<keyword evidence="2" id="KW-1185">Reference proteome</keyword>